<accession>A0A8J6E915</accession>
<sequence length="95" mass="10948">MPLRNSTDNLETVSEEARREYWAFCHDHQSSSQTGPTKGQIPARGLHPSKLQHLQHFLDPINGAGQMLQSTFKRWECSGMSRTCCRTWWKALESM</sequence>
<organism evidence="1 2">
    <name type="scientific">Eleutherodactylus coqui</name>
    <name type="common">Puerto Rican coqui</name>
    <dbReference type="NCBI Taxonomy" id="57060"/>
    <lineage>
        <taxon>Eukaryota</taxon>
        <taxon>Metazoa</taxon>
        <taxon>Chordata</taxon>
        <taxon>Craniata</taxon>
        <taxon>Vertebrata</taxon>
        <taxon>Euteleostomi</taxon>
        <taxon>Amphibia</taxon>
        <taxon>Batrachia</taxon>
        <taxon>Anura</taxon>
        <taxon>Neobatrachia</taxon>
        <taxon>Hyloidea</taxon>
        <taxon>Eleutherodactylidae</taxon>
        <taxon>Eleutherodactylinae</taxon>
        <taxon>Eleutherodactylus</taxon>
        <taxon>Eleutherodactylus</taxon>
    </lineage>
</organism>
<evidence type="ECO:0000313" key="1">
    <source>
        <dbReference type="EMBL" id="KAG9462488.1"/>
    </source>
</evidence>
<name>A0A8J6E915_ELECQ</name>
<dbReference type="Proteomes" id="UP000770717">
    <property type="component" value="Unassembled WGS sequence"/>
</dbReference>
<reference evidence="1" key="1">
    <citation type="thesis" date="2020" institute="ProQuest LLC" country="789 East Eisenhower Parkway, Ann Arbor, MI, USA">
        <title>Comparative Genomics and Chromosome Evolution.</title>
        <authorList>
            <person name="Mudd A.B."/>
        </authorList>
    </citation>
    <scope>NUCLEOTIDE SEQUENCE</scope>
    <source>
        <strain evidence="1">HN-11 Male</strain>
        <tissue evidence="1">Kidney and liver</tissue>
    </source>
</reference>
<dbReference type="AlphaFoldDB" id="A0A8J6E915"/>
<proteinExistence type="predicted"/>
<comment type="caution">
    <text evidence="1">The sequence shown here is derived from an EMBL/GenBank/DDBJ whole genome shotgun (WGS) entry which is preliminary data.</text>
</comment>
<keyword evidence="2" id="KW-1185">Reference proteome</keyword>
<dbReference type="EMBL" id="WNTK01011118">
    <property type="protein sequence ID" value="KAG9462488.1"/>
    <property type="molecule type" value="Genomic_DNA"/>
</dbReference>
<gene>
    <name evidence="1" type="ORF">GDO78_014054</name>
</gene>
<evidence type="ECO:0000313" key="2">
    <source>
        <dbReference type="Proteomes" id="UP000770717"/>
    </source>
</evidence>
<protein>
    <submittedName>
        <fullName evidence="1">Uncharacterized protein</fullName>
    </submittedName>
</protein>